<dbReference type="SUPFAM" id="SSF53756">
    <property type="entry name" value="UDP-Glycosyltransferase/glycogen phosphorylase"/>
    <property type="match status" value="1"/>
</dbReference>
<dbReference type="InterPro" id="IPR050194">
    <property type="entry name" value="Glycosyltransferase_grp1"/>
</dbReference>
<keyword evidence="1 3" id="KW-0808">Transferase</keyword>
<evidence type="ECO:0000313" key="4">
    <source>
        <dbReference type="Proteomes" id="UP000518188"/>
    </source>
</evidence>
<dbReference type="Proteomes" id="UP000518188">
    <property type="component" value="Unassembled WGS sequence"/>
</dbReference>
<reference evidence="3 4" key="1">
    <citation type="submission" date="2020-04" db="EMBL/GenBank/DDBJ databases">
        <title>MicrobeNet Type strains.</title>
        <authorList>
            <person name="Nicholson A.C."/>
        </authorList>
    </citation>
    <scope>NUCLEOTIDE SEQUENCE [LARGE SCALE GENOMIC DNA]</scope>
    <source>
        <strain evidence="3 4">ATCC 700731</strain>
    </source>
</reference>
<dbReference type="RefSeq" id="WP_044520195.1">
    <property type="nucleotide sequence ID" value="NZ_HG322952.1"/>
</dbReference>
<dbReference type="CDD" id="cd03801">
    <property type="entry name" value="GT4_PimA-like"/>
    <property type="match status" value="1"/>
</dbReference>
<evidence type="ECO:0000259" key="2">
    <source>
        <dbReference type="Pfam" id="PF00534"/>
    </source>
</evidence>
<dbReference type="PANTHER" id="PTHR45947:SF3">
    <property type="entry name" value="SULFOQUINOVOSYL TRANSFERASE SQD2"/>
    <property type="match status" value="1"/>
</dbReference>
<dbReference type="GO" id="GO:0016757">
    <property type="term" value="F:glycosyltransferase activity"/>
    <property type="evidence" value="ECO:0007669"/>
    <property type="project" value="InterPro"/>
</dbReference>
<dbReference type="AlphaFoldDB" id="A0A7X6MPD4"/>
<evidence type="ECO:0000256" key="1">
    <source>
        <dbReference type="ARBA" id="ARBA00022679"/>
    </source>
</evidence>
<dbReference type="InterPro" id="IPR001296">
    <property type="entry name" value="Glyco_trans_1"/>
</dbReference>
<protein>
    <submittedName>
        <fullName evidence="3">Glycosyltransferase family 4 protein</fullName>
    </submittedName>
</protein>
<accession>A0A7X6MPD4</accession>
<dbReference type="EMBL" id="JAAXPJ010000006">
    <property type="protein sequence ID" value="NKZ12435.1"/>
    <property type="molecule type" value="Genomic_DNA"/>
</dbReference>
<dbReference type="Gene3D" id="3.40.50.2000">
    <property type="entry name" value="Glycogen Phosphorylase B"/>
    <property type="match status" value="2"/>
</dbReference>
<proteinExistence type="predicted"/>
<name>A0A7X6MPD4_9MYCO</name>
<evidence type="ECO:0000313" key="3">
    <source>
        <dbReference type="EMBL" id="NKZ12435.1"/>
    </source>
</evidence>
<comment type="caution">
    <text evidence="3">The sequence shown here is derived from an EMBL/GenBank/DDBJ whole genome shotgun (WGS) entry which is preliminary data.</text>
</comment>
<gene>
    <name evidence="3" type="ORF">HGA11_15750</name>
</gene>
<organism evidence="3 4">
    <name type="scientific">Mycolicibacterium septicum DSM 44393</name>
    <dbReference type="NCBI Taxonomy" id="1341646"/>
    <lineage>
        <taxon>Bacteria</taxon>
        <taxon>Bacillati</taxon>
        <taxon>Actinomycetota</taxon>
        <taxon>Actinomycetes</taxon>
        <taxon>Mycobacteriales</taxon>
        <taxon>Mycobacteriaceae</taxon>
        <taxon>Mycolicibacterium</taxon>
    </lineage>
</organism>
<dbReference type="Pfam" id="PF00534">
    <property type="entry name" value="Glycos_transf_1"/>
    <property type="match status" value="1"/>
</dbReference>
<dbReference type="PANTHER" id="PTHR45947">
    <property type="entry name" value="SULFOQUINOVOSYL TRANSFERASE SQD2"/>
    <property type="match status" value="1"/>
</dbReference>
<sequence length="403" mass="42954">MTEQQPIRAVFVAHTAAPSGAELATLRLLTALRASQVPAAGGDPVVQPSAIFTEDGPMADRMRAHGIPTSVLANDFDSRGMTIHGSGWFRRLTGAAALVRVGWSLGATARDLGADILVAGSTKALIMSAVAATRVRIPLIWQVHDRVSAEYFGRALAFVIRMLGWMVTTGYIANSRSTAGTLLKWRRRAVVAYPGLDFSRPTDGQRQPQRPGPDTVIALVGRVTPWKGQDVFLRALSGTTIRPREVYLVGGTFFGEEPFQEEVAGLARELDLPVIFTGHVDDPTEILFDADILVHCSVIAEPFGQVVVEGLHAGCAVIATRPGGPAETVEPGVNGLLVDAGDTAGLTAALDRLIADPQLRTRLADAGQLRAQQFDVADSARTVASFLSDVLAARNPARNRRCA</sequence>
<feature type="domain" description="Glycosyl transferase family 1" evidence="2">
    <location>
        <begin position="206"/>
        <end position="368"/>
    </location>
</feature>